<dbReference type="AlphaFoldDB" id="W0V769"/>
<dbReference type="STRING" id="1349767.GJA_2567"/>
<dbReference type="EMBL" id="HG322949">
    <property type="protein sequence ID" value="CDG83198.1"/>
    <property type="molecule type" value="Genomic_DNA"/>
</dbReference>
<dbReference type="HOGENOM" id="CLU_2806705_0_0_4"/>
<evidence type="ECO:0000313" key="2">
    <source>
        <dbReference type="Proteomes" id="UP000027604"/>
    </source>
</evidence>
<name>W0V769_9BURK</name>
<gene>
    <name evidence="1" type="ORF">GJA_2567</name>
</gene>
<proteinExistence type="predicted"/>
<evidence type="ECO:0000313" key="1">
    <source>
        <dbReference type="EMBL" id="CDG83198.1"/>
    </source>
</evidence>
<protein>
    <submittedName>
        <fullName evidence="1">Uncharacterized protein</fullName>
    </submittedName>
</protein>
<dbReference type="Proteomes" id="UP000027604">
    <property type="component" value="Chromosome I"/>
</dbReference>
<keyword evidence="2" id="KW-1185">Reference proteome</keyword>
<reference evidence="1 2" key="1">
    <citation type="journal article" date="2015" name="Genome Announc.">
        <title>Genome Sequence of Mushroom Soft-Rot Pathogen Janthinobacterium agaricidamnosum.</title>
        <authorList>
            <person name="Graupner K."/>
            <person name="Lackner G."/>
            <person name="Hertweck C."/>
        </authorList>
    </citation>
    <scope>NUCLEOTIDE SEQUENCE [LARGE SCALE GENOMIC DNA]</scope>
    <source>
        <strain evidence="2">NBRC 102515 / DSM 9628</strain>
    </source>
</reference>
<sequence length="67" mass="7769">MAALHCLDFFVRRSKFHWQVYWEAMKKLTLFKLLLLSHIVSLAPLTSRAKLPIPLMLNNNSCLIKAS</sequence>
<dbReference type="KEGG" id="jag:GJA_2567"/>
<accession>W0V769</accession>
<organism evidence="1 2">
    <name type="scientific">Janthinobacterium agaricidamnosum NBRC 102515 = DSM 9628</name>
    <dbReference type="NCBI Taxonomy" id="1349767"/>
    <lineage>
        <taxon>Bacteria</taxon>
        <taxon>Pseudomonadati</taxon>
        <taxon>Pseudomonadota</taxon>
        <taxon>Betaproteobacteria</taxon>
        <taxon>Burkholderiales</taxon>
        <taxon>Oxalobacteraceae</taxon>
        <taxon>Janthinobacterium</taxon>
    </lineage>
</organism>